<keyword evidence="3" id="KW-1185">Reference proteome</keyword>
<evidence type="ECO:0000313" key="3">
    <source>
        <dbReference type="Proteomes" id="UP000478052"/>
    </source>
</evidence>
<dbReference type="Proteomes" id="UP000478052">
    <property type="component" value="Unassembled WGS sequence"/>
</dbReference>
<evidence type="ECO:0000256" key="1">
    <source>
        <dbReference type="SAM" id="Phobius"/>
    </source>
</evidence>
<protein>
    <submittedName>
        <fullName evidence="2">Uncharacterized protein</fullName>
    </submittedName>
</protein>
<gene>
    <name evidence="2" type="ORF">FWK35_00031853</name>
</gene>
<organism evidence="2 3">
    <name type="scientific">Aphis craccivora</name>
    <name type="common">Cowpea aphid</name>
    <dbReference type="NCBI Taxonomy" id="307492"/>
    <lineage>
        <taxon>Eukaryota</taxon>
        <taxon>Metazoa</taxon>
        <taxon>Ecdysozoa</taxon>
        <taxon>Arthropoda</taxon>
        <taxon>Hexapoda</taxon>
        <taxon>Insecta</taxon>
        <taxon>Pterygota</taxon>
        <taxon>Neoptera</taxon>
        <taxon>Paraneoptera</taxon>
        <taxon>Hemiptera</taxon>
        <taxon>Sternorrhyncha</taxon>
        <taxon>Aphidomorpha</taxon>
        <taxon>Aphidoidea</taxon>
        <taxon>Aphididae</taxon>
        <taxon>Aphidini</taxon>
        <taxon>Aphis</taxon>
        <taxon>Aphis</taxon>
    </lineage>
</organism>
<comment type="caution">
    <text evidence="2">The sequence shown here is derived from an EMBL/GenBank/DDBJ whole genome shotgun (WGS) entry which is preliminary data.</text>
</comment>
<keyword evidence="1" id="KW-1133">Transmembrane helix</keyword>
<accession>A0A6G0YNI1</accession>
<name>A0A6G0YNI1_APHCR</name>
<feature type="transmembrane region" description="Helical" evidence="1">
    <location>
        <begin position="15"/>
        <end position="37"/>
    </location>
</feature>
<proteinExistence type="predicted"/>
<keyword evidence="1" id="KW-0812">Transmembrane</keyword>
<sequence length="102" mass="11878">MVIKPNEEYSYQYNIIPGVSCINVRQLCLKFVVVFILQSTKKKNKLNSERSEECIDFTMMCVFFFCVSVYSITSRNNAPISNYGDGFRCKSEYPWCIIEVKS</sequence>
<keyword evidence="1" id="KW-0472">Membrane</keyword>
<evidence type="ECO:0000313" key="2">
    <source>
        <dbReference type="EMBL" id="KAF0759164.1"/>
    </source>
</evidence>
<dbReference type="EMBL" id="VUJU01003085">
    <property type="protein sequence ID" value="KAF0759164.1"/>
    <property type="molecule type" value="Genomic_DNA"/>
</dbReference>
<dbReference type="AlphaFoldDB" id="A0A6G0YNI1"/>
<reference evidence="2 3" key="1">
    <citation type="submission" date="2019-08" db="EMBL/GenBank/DDBJ databases">
        <title>Whole genome of Aphis craccivora.</title>
        <authorList>
            <person name="Voronova N.V."/>
            <person name="Shulinski R.S."/>
            <person name="Bandarenka Y.V."/>
            <person name="Zhorov D.G."/>
            <person name="Warner D."/>
        </authorList>
    </citation>
    <scope>NUCLEOTIDE SEQUENCE [LARGE SCALE GENOMIC DNA]</scope>
    <source>
        <strain evidence="2">180601</strain>
        <tissue evidence="2">Whole Body</tissue>
    </source>
</reference>